<dbReference type="Gene3D" id="3.40.50.1000">
    <property type="entry name" value="HAD superfamily/HAD-like"/>
    <property type="match status" value="1"/>
</dbReference>
<keyword evidence="2" id="KW-1185">Reference proteome</keyword>
<accession>A0A936Z7D5</accession>
<dbReference type="Proteomes" id="UP000605848">
    <property type="component" value="Unassembled WGS sequence"/>
</dbReference>
<organism evidence="1 2">
    <name type="scientific">Microvirga aerilata</name>
    <dbReference type="NCBI Taxonomy" id="670292"/>
    <lineage>
        <taxon>Bacteria</taxon>
        <taxon>Pseudomonadati</taxon>
        <taxon>Pseudomonadota</taxon>
        <taxon>Alphaproteobacteria</taxon>
        <taxon>Hyphomicrobiales</taxon>
        <taxon>Methylobacteriaceae</taxon>
        <taxon>Microvirga</taxon>
    </lineage>
</organism>
<dbReference type="InterPro" id="IPR036412">
    <property type="entry name" value="HAD-like_sf"/>
</dbReference>
<evidence type="ECO:0000313" key="1">
    <source>
        <dbReference type="EMBL" id="MBL0403811.1"/>
    </source>
</evidence>
<gene>
    <name evidence="1" type="ORF">JKG68_07540</name>
</gene>
<dbReference type="AlphaFoldDB" id="A0A936Z7D5"/>
<reference evidence="1" key="1">
    <citation type="submission" date="2021-01" db="EMBL/GenBank/DDBJ databases">
        <title>Microvirga sp.</title>
        <authorList>
            <person name="Kim M.K."/>
        </authorList>
    </citation>
    <scope>NUCLEOTIDE SEQUENCE</scope>
    <source>
        <strain evidence="1">5420S-16</strain>
    </source>
</reference>
<evidence type="ECO:0008006" key="3">
    <source>
        <dbReference type="Google" id="ProtNLM"/>
    </source>
</evidence>
<comment type="caution">
    <text evidence="1">The sequence shown here is derived from an EMBL/GenBank/DDBJ whole genome shotgun (WGS) entry which is preliminary data.</text>
</comment>
<dbReference type="EMBL" id="JAEQMY010000008">
    <property type="protein sequence ID" value="MBL0403811.1"/>
    <property type="molecule type" value="Genomic_DNA"/>
</dbReference>
<sequence>MNRPLTAKNNARVLGKYGVTPDEFLMVGNSVRTDMLPVIAFDGRAVHVPCDTIWEHEHVERPPHRAGTVGRLFDLLKSEPTPDEGDQT</sequence>
<dbReference type="InterPro" id="IPR023214">
    <property type="entry name" value="HAD_sf"/>
</dbReference>
<name>A0A936Z7D5_9HYPH</name>
<evidence type="ECO:0000313" key="2">
    <source>
        <dbReference type="Proteomes" id="UP000605848"/>
    </source>
</evidence>
<proteinExistence type="predicted"/>
<dbReference type="RefSeq" id="WP_202057602.1">
    <property type="nucleotide sequence ID" value="NZ_JAEQMY010000008.1"/>
</dbReference>
<protein>
    <recommendedName>
        <fullName evidence="3">HAD family hydrolase</fullName>
    </recommendedName>
</protein>
<dbReference type="SUPFAM" id="SSF56784">
    <property type="entry name" value="HAD-like"/>
    <property type="match status" value="1"/>
</dbReference>